<evidence type="ECO:0000313" key="4">
    <source>
        <dbReference type="Proteomes" id="UP001596501"/>
    </source>
</evidence>
<dbReference type="EMBL" id="JBHTCA010000050">
    <property type="protein sequence ID" value="MFC7411791.1"/>
    <property type="molecule type" value="Genomic_DNA"/>
</dbReference>
<sequence length="264" mass="28973">MRNASLQEIMFPRQGVGKESKISSNPASSKDFTYTNTTSNDISTKTITNSDQETAQSAQPTGALSQLNTQEKLAVDLTESLRVQVVNAKNSGAILLTWILQHPTRLPEINQIKLQLENLPNKPINGDRIAAKKFNEQGLRLMKLDQIDDAISSFRNGTEADPSDPEIKDNFVTALIAGKQFSAAEGIAGDILTHHPRMASAWFNLSEIYTNQGKPSEATNALIASYQLSDQKNEVKEAIRANTLDINSPIHDAAKKSMKVIELL</sequence>
<dbReference type="SUPFAM" id="SSF48452">
    <property type="entry name" value="TPR-like"/>
    <property type="match status" value="1"/>
</dbReference>
<feature type="repeat" description="TPR" evidence="1">
    <location>
        <begin position="131"/>
        <end position="164"/>
    </location>
</feature>
<dbReference type="RefSeq" id="WP_382228683.1">
    <property type="nucleotide sequence ID" value="NZ_JBHTCA010000050.1"/>
</dbReference>
<evidence type="ECO:0008006" key="5">
    <source>
        <dbReference type="Google" id="ProtNLM"/>
    </source>
</evidence>
<comment type="caution">
    <text evidence="3">The sequence shown here is derived from an EMBL/GenBank/DDBJ whole genome shotgun (WGS) entry which is preliminary data.</text>
</comment>
<name>A0ABW2QQV8_9BURK</name>
<keyword evidence="4" id="KW-1185">Reference proteome</keyword>
<proteinExistence type="predicted"/>
<dbReference type="Gene3D" id="1.25.40.10">
    <property type="entry name" value="Tetratricopeptide repeat domain"/>
    <property type="match status" value="1"/>
</dbReference>
<dbReference type="InterPro" id="IPR019734">
    <property type="entry name" value="TPR_rpt"/>
</dbReference>
<organism evidence="3 4">
    <name type="scientific">Hydrogenophaga atypica</name>
    <dbReference type="NCBI Taxonomy" id="249409"/>
    <lineage>
        <taxon>Bacteria</taxon>
        <taxon>Pseudomonadati</taxon>
        <taxon>Pseudomonadota</taxon>
        <taxon>Betaproteobacteria</taxon>
        <taxon>Burkholderiales</taxon>
        <taxon>Comamonadaceae</taxon>
        <taxon>Hydrogenophaga</taxon>
    </lineage>
</organism>
<feature type="region of interest" description="Disordered" evidence="2">
    <location>
        <begin position="1"/>
        <end position="44"/>
    </location>
</feature>
<evidence type="ECO:0000256" key="1">
    <source>
        <dbReference type="PROSITE-ProRule" id="PRU00339"/>
    </source>
</evidence>
<reference evidence="4" key="1">
    <citation type="journal article" date="2019" name="Int. J. Syst. Evol. Microbiol.">
        <title>The Global Catalogue of Microorganisms (GCM) 10K type strain sequencing project: providing services to taxonomists for standard genome sequencing and annotation.</title>
        <authorList>
            <consortium name="The Broad Institute Genomics Platform"/>
            <consortium name="The Broad Institute Genome Sequencing Center for Infectious Disease"/>
            <person name="Wu L."/>
            <person name="Ma J."/>
        </authorList>
    </citation>
    <scope>NUCLEOTIDE SEQUENCE [LARGE SCALE GENOMIC DNA]</scope>
    <source>
        <strain evidence="4">CGMCC 1.12371</strain>
    </source>
</reference>
<accession>A0ABW2QQV8</accession>
<dbReference type="SMART" id="SM00028">
    <property type="entry name" value="TPR"/>
    <property type="match status" value="2"/>
</dbReference>
<dbReference type="PROSITE" id="PS50005">
    <property type="entry name" value="TPR"/>
    <property type="match status" value="1"/>
</dbReference>
<evidence type="ECO:0000256" key="2">
    <source>
        <dbReference type="SAM" id="MobiDB-lite"/>
    </source>
</evidence>
<keyword evidence="1" id="KW-0802">TPR repeat</keyword>
<gene>
    <name evidence="3" type="ORF">ACFQPB_23330</name>
</gene>
<feature type="compositionally biased region" description="Polar residues" evidence="2">
    <location>
        <begin position="22"/>
        <end position="44"/>
    </location>
</feature>
<dbReference type="InterPro" id="IPR011990">
    <property type="entry name" value="TPR-like_helical_dom_sf"/>
</dbReference>
<dbReference type="Proteomes" id="UP001596501">
    <property type="component" value="Unassembled WGS sequence"/>
</dbReference>
<evidence type="ECO:0000313" key="3">
    <source>
        <dbReference type="EMBL" id="MFC7411791.1"/>
    </source>
</evidence>
<protein>
    <recommendedName>
        <fullName evidence="5">Tetratricopeptide repeat protein</fullName>
    </recommendedName>
</protein>